<evidence type="ECO:0000256" key="2">
    <source>
        <dbReference type="ARBA" id="ARBA00022475"/>
    </source>
</evidence>
<comment type="subcellular location">
    <subcellularLocation>
        <location evidence="1">Cell inner membrane</location>
        <topology evidence="1">Multi-pass membrane protein</topology>
    </subcellularLocation>
</comment>
<keyword evidence="5 7" id="KW-1133">Transmembrane helix</keyword>
<feature type="transmembrane region" description="Helical" evidence="7">
    <location>
        <begin position="251"/>
        <end position="266"/>
    </location>
</feature>
<evidence type="ECO:0000256" key="6">
    <source>
        <dbReference type="ARBA" id="ARBA00023136"/>
    </source>
</evidence>
<keyword evidence="10" id="KW-1185">Reference proteome</keyword>
<feature type="transmembrane region" description="Helical" evidence="7">
    <location>
        <begin position="227"/>
        <end position="245"/>
    </location>
</feature>
<dbReference type="GO" id="GO:0005886">
    <property type="term" value="C:plasma membrane"/>
    <property type="evidence" value="ECO:0007669"/>
    <property type="project" value="UniProtKB-SubCell"/>
</dbReference>
<sequence>MGPEVLTVLMFSMFFILLALGIPLAWTTGSLGLIFAYLLWGSDAMSIVVLRIWDVMGSFSMIAIPLFVFMGNMLQKSGIAHDLFRAIQVWVGSLRGGIAAATIILCTILAAMIGTVGADVTITGLIALPFMFERGYNRHMALGSIVAGGALGVLVPPSIMFIVYGVTVGESIGKLFMGGVGPGLLFGGLYIAYILTKCYFDPTAGPAAPKEERSVPIGRKVAMIRSLTLPLLLILGVMGSIFGGIATPGEAAGVGALGAVVCAWVRKRLNWKNLAESLFETGKTVGLILWIVFGAMVFIATYTLGGGAGFVQNALISMPLNPWLVLILIQLILLFLGMVLDIIGITVLLAPIFVPVITQLGFDPLWFGVMFNLNLQVAYLSPPFGYSIFYLKAVAPPDVTMSDLYRSVMPYMGLQLVGIILCMIFPQIILWLPNLMIK</sequence>
<keyword evidence="3" id="KW-0997">Cell inner membrane</keyword>
<evidence type="ECO:0000259" key="8">
    <source>
        <dbReference type="Pfam" id="PF06808"/>
    </source>
</evidence>
<dbReference type="PANTHER" id="PTHR33362">
    <property type="entry name" value="SIALIC ACID TRAP TRANSPORTER PERMEASE PROTEIN SIAT-RELATED"/>
    <property type="match status" value="1"/>
</dbReference>
<dbReference type="Proteomes" id="UP000199073">
    <property type="component" value="Unassembled WGS sequence"/>
</dbReference>
<feature type="transmembrane region" description="Helical" evidence="7">
    <location>
        <begin position="365"/>
        <end position="391"/>
    </location>
</feature>
<protein>
    <submittedName>
        <fullName evidence="9">TRAP transporter, DctM subunit</fullName>
    </submittedName>
</protein>
<evidence type="ECO:0000256" key="4">
    <source>
        <dbReference type="ARBA" id="ARBA00022692"/>
    </source>
</evidence>
<organism evidence="9 10">
    <name type="scientific">Desulforhopalus singaporensis</name>
    <dbReference type="NCBI Taxonomy" id="91360"/>
    <lineage>
        <taxon>Bacteria</taxon>
        <taxon>Pseudomonadati</taxon>
        <taxon>Thermodesulfobacteriota</taxon>
        <taxon>Desulfobulbia</taxon>
        <taxon>Desulfobulbales</taxon>
        <taxon>Desulfocapsaceae</taxon>
        <taxon>Desulforhopalus</taxon>
    </lineage>
</organism>
<evidence type="ECO:0000256" key="3">
    <source>
        <dbReference type="ARBA" id="ARBA00022519"/>
    </source>
</evidence>
<dbReference type="Pfam" id="PF06808">
    <property type="entry name" value="DctM"/>
    <property type="match status" value="1"/>
</dbReference>
<feature type="transmembrane region" description="Helical" evidence="7">
    <location>
        <begin position="140"/>
        <end position="163"/>
    </location>
</feature>
<feature type="transmembrane region" description="Helical" evidence="7">
    <location>
        <begin position="287"/>
        <end position="311"/>
    </location>
</feature>
<keyword evidence="4 7" id="KW-0812">Transmembrane</keyword>
<feature type="transmembrane region" description="Helical" evidence="7">
    <location>
        <begin position="12"/>
        <end position="40"/>
    </location>
</feature>
<feature type="transmembrane region" description="Helical" evidence="7">
    <location>
        <begin position="411"/>
        <end position="432"/>
    </location>
</feature>
<dbReference type="OrthoDB" id="9785600at2"/>
<keyword evidence="2" id="KW-1003">Cell membrane</keyword>
<dbReference type="InterPro" id="IPR004681">
    <property type="entry name" value="TRAP_DctM"/>
</dbReference>
<name>A0A1H0RT06_9BACT</name>
<evidence type="ECO:0000256" key="5">
    <source>
        <dbReference type="ARBA" id="ARBA00022989"/>
    </source>
</evidence>
<feature type="transmembrane region" description="Helical" evidence="7">
    <location>
        <begin position="98"/>
        <end position="128"/>
    </location>
</feature>
<dbReference type="InterPro" id="IPR010656">
    <property type="entry name" value="DctM"/>
</dbReference>
<dbReference type="RefSeq" id="WP_092223143.1">
    <property type="nucleotide sequence ID" value="NZ_FNJI01000016.1"/>
</dbReference>
<dbReference type="NCBIfam" id="TIGR00786">
    <property type="entry name" value="dctM"/>
    <property type="match status" value="1"/>
</dbReference>
<feature type="transmembrane region" description="Helical" evidence="7">
    <location>
        <begin position="175"/>
        <end position="195"/>
    </location>
</feature>
<feature type="domain" description="TRAP C4-dicarboxylate transport system permease DctM subunit" evidence="8">
    <location>
        <begin position="12"/>
        <end position="428"/>
    </location>
</feature>
<dbReference type="GO" id="GO:0022857">
    <property type="term" value="F:transmembrane transporter activity"/>
    <property type="evidence" value="ECO:0007669"/>
    <property type="project" value="TreeGrafter"/>
</dbReference>
<accession>A0A1H0RT06</accession>
<feature type="transmembrane region" description="Helical" evidence="7">
    <location>
        <begin position="52"/>
        <end position="74"/>
    </location>
</feature>
<evidence type="ECO:0000256" key="1">
    <source>
        <dbReference type="ARBA" id="ARBA00004429"/>
    </source>
</evidence>
<reference evidence="9 10" key="1">
    <citation type="submission" date="2016-10" db="EMBL/GenBank/DDBJ databases">
        <authorList>
            <person name="de Groot N.N."/>
        </authorList>
    </citation>
    <scope>NUCLEOTIDE SEQUENCE [LARGE SCALE GENOMIC DNA]</scope>
    <source>
        <strain evidence="9 10">DSM 12130</strain>
    </source>
</reference>
<dbReference type="EMBL" id="FNJI01000016">
    <property type="protein sequence ID" value="SDP32597.1"/>
    <property type="molecule type" value="Genomic_DNA"/>
</dbReference>
<dbReference type="PANTHER" id="PTHR33362:SF7">
    <property type="entry name" value="SLL1103 PROTEIN"/>
    <property type="match status" value="1"/>
</dbReference>
<keyword evidence="6 7" id="KW-0472">Membrane</keyword>
<evidence type="ECO:0000256" key="7">
    <source>
        <dbReference type="SAM" id="Phobius"/>
    </source>
</evidence>
<dbReference type="STRING" id="91360.SAMN05660330_02412"/>
<dbReference type="AlphaFoldDB" id="A0A1H0RT06"/>
<feature type="transmembrane region" description="Helical" evidence="7">
    <location>
        <begin position="323"/>
        <end position="353"/>
    </location>
</feature>
<dbReference type="PIRSF" id="PIRSF006066">
    <property type="entry name" value="HI0050"/>
    <property type="match status" value="1"/>
</dbReference>
<evidence type="ECO:0000313" key="10">
    <source>
        <dbReference type="Proteomes" id="UP000199073"/>
    </source>
</evidence>
<evidence type="ECO:0000313" key="9">
    <source>
        <dbReference type="EMBL" id="SDP32597.1"/>
    </source>
</evidence>
<gene>
    <name evidence="9" type="ORF">SAMN05660330_02412</name>
</gene>
<proteinExistence type="predicted"/>